<protein>
    <submittedName>
        <fullName evidence="1">Uncharacterized protein</fullName>
    </submittedName>
</protein>
<dbReference type="RefSeq" id="WP_050370000.1">
    <property type="nucleotide sequence ID" value="NZ_KQ257808.1"/>
</dbReference>
<proteinExistence type="predicted"/>
<name>A0A0L0KL26_9ACTN</name>
<reference evidence="2" key="1">
    <citation type="submission" date="2014-07" db="EMBL/GenBank/DDBJ databases">
        <title>Genome sequencing of plant-pathogenic Streptomyces species.</title>
        <authorList>
            <person name="Harrison J."/>
            <person name="Sapp M."/>
            <person name="Thwaites R."/>
            <person name="Studholme D.J."/>
        </authorList>
    </citation>
    <scope>NUCLEOTIDE SEQUENCE [LARGE SCALE GENOMIC DNA]</scope>
    <source>
        <strain evidence="2">NCPPB 4445</strain>
    </source>
</reference>
<dbReference type="SUPFAM" id="SSF48150">
    <property type="entry name" value="DNA-glycosylase"/>
    <property type="match status" value="1"/>
</dbReference>
<evidence type="ECO:0000313" key="1">
    <source>
        <dbReference type="EMBL" id="KND38269.1"/>
    </source>
</evidence>
<gene>
    <name evidence="1" type="ORF">IQ63_07885</name>
</gene>
<dbReference type="Proteomes" id="UP000037151">
    <property type="component" value="Unassembled WGS sequence"/>
</dbReference>
<organism evidence="1 2">
    <name type="scientific">Streptomyces acidiscabies</name>
    <dbReference type="NCBI Taxonomy" id="42234"/>
    <lineage>
        <taxon>Bacteria</taxon>
        <taxon>Bacillati</taxon>
        <taxon>Actinomycetota</taxon>
        <taxon>Actinomycetes</taxon>
        <taxon>Kitasatosporales</taxon>
        <taxon>Streptomycetaceae</taxon>
        <taxon>Streptomyces</taxon>
    </lineage>
</organism>
<accession>A0A0L0KL26</accession>
<comment type="caution">
    <text evidence="1">The sequence shown here is derived from an EMBL/GenBank/DDBJ whole genome shotgun (WGS) entry which is preliminary data.</text>
</comment>
<evidence type="ECO:0000313" key="2">
    <source>
        <dbReference type="Proteomes" id="UP000037151"/>
    </source>
</evidence>
<sequence length="274" mass="30278">MTTERTKATALEVRRVHRLVARAAGLPDVQAEVEANHDENRWWPTSISDPRVRMLAAGWSTRVSYRMVETYARVIASADAQGFDSLVAATDVELAALVRPIGLPQTRIDYLRSLAELLHGWDKEGTDPTAESADSDALVLDFAGRVRGASYKVAQCALLTARGYHCGIIPVDSGMVTKLAPALGLTLPSGAVAHERMRHVLEAAVHTRDSDFRALITQYGYRVTIPEGVEPTWWAHLVLIYFKRLYLNGPAPQLCRRRPVCTKVVGCTHPTRRA</sequence>
<dbReference type="InterPro" id="IPR011257">
    <property type="entry name" value="DNA_glycosylase"/>
</dbReference>
<dbReference type="AlphaFoldDB" id="A0A0L0KL26"/>
<dbReference type="OrthoDB" id="4057958at2"/>
<dbReference type="EMBL" id="JPPY01000046">
    <property type="protein sequence ID" value="KND38269.1"/>
    <property type="molecule type" value="Genomic_DNA"/>
</dbReference>
<dbReference type="GO" id="GO:0003824">
    <property type="term" value="F:catalytic activity"/>
    <property type="evidence" value="ECO:0007669"/>
    <property type="project" value="InterPro"/>
</dbReference>
<dbReference type="PATRIC" id="fig|42234.21.peg.1625"/>
<dbReference type="GO" id="GO:0006281">
    <property type="term" value="P:DNA repair"/>
    <property type="evidence" value="ECO:0007669"/>
    <property type="project" value="InterPro"/>
</dbReference>